<dbReference type="STRING" id="1348612.A0A397GAF5"/>
<proteinExistence type="predicted"/>
<evidence type="ECO:0000313" key="4">
    <source>
        <dbReference type="Proteomes" id="UP000266861"/>
    </source>
</evidence>
<comment type="caution">
    <text evidence="3">The sequence shown here is derived from an EMBL/GenBank/DDBJ whole genome shotgun (WGS) entry which is preliminary data.</text>
</comment>
<dbReference type="EMBL" id="PQFF01000510">
    <property type="protein sequence ID" value="RHZ46578.1"/>
    <property type="molecule type" value="Genomic_DNA"/>
</dbReference>
<dbReference type="InterPro" id="IPR005123">
    <property type="entry name" value="Oxoglu/Fe-dep_dioxygenase_dom"/>
</dbReference>
<evidence type="ECO:0000256" key="1">
    <source>
        <dbReference type="SAM" id="Phobius"/>
    </source>
</evidence>
<dbReference type="OrthoDB" id="545910at2759"/>
<keyword evidence="4" id="KW-1185">Reference proteome</keyword>
<dbReference type="InterPro" id="IPR027450">
    <property type="entry name" value="AlkB-like"/>
</dbReference>
<evidence type="ECO:0000259" key="2">
    <source>
        <dbReference type="PROSITE" id="PS51471"/>
    </source>
</evidence>
<reference evidence="3 4" key="1">
    <citation type="submission" date="2018-08" db="EMBL/GenBank/DDBJ databases">
        <title>Genome and evolution of the arbuscular mycorrhizal fungus Diversispora epigaea (formerly Glomus versiforme) and its bacterial endosymbionts.</title>
        <authorList>
            <person name="Sun X."/>
            <person name="Fei Z."/>
            <person name="Harrison M."/>
        </authorList>
    </citation>
    <scope>NUCLEOTIDE SEQUENCE [LARGE SCALE GENOMIC DNA]</scope>
    <source>
        <strain evidence="3 4">IT104</strain>
    </source>
</reference>
<dbReference type="AlphaFoldDB" id="A0A397GAF5"/>
<keyword evidence="1" id="KW-1133">Transmembrane helix</keyword>
<dbReference type="PANTHER" id="PTHR31212">
    <property type="entry name" value="ALPHA-KETOGLUTARATE-DEPENDENT DIOXYGENASE ALKB HOMOLOG 3"/>
    <property type="match status" value="1"/>
</dbReference>
<keyword evidence="1" id="KW-0472">Membrane</keyword>
<protein>
    <recommendedName>
        <fullName evidence="2">Fe2OG dioxygenase domain-containing protein</fullName>
    </recommendedName>
</protein>
<dbReference type="Proteomes" id="UP000266861">
    <property type="component" value="Unassembled WGS sequence"/>
</dbReference>
<organism evidence="3 4">
    <name type="scientific">Diversispora epigaea</name>
    <dbReference type="NCBI Taxonomy" id="1348612"/>
    <lineage>
        <taxon>Eukaryota</taxon>
        <taxon>Fungi</taxon>
        <taxon>Fungi incertae sedis</taxon>
        <taxon>Mucoromycota</taxon>
        <taxon>Glomeromycotina</taxon>
        <taxon>Glomeromycetes</taxon>
        <taxon>Diversisporales</taxon>
        <taxon>Diversisporaceae</taxon>
        <taxon>Diversispora</taxon>
    </lineage>
</organism>
<evidence type="ECO:0000313" key="3">
    <source>
        <dbReference type="EMBL" id="RHZ46578.1"/>
    </source>
</evidence>
<sequence>MLLQQTLKQTLQQQQTLQQKITSITWSILFHFFFNNIISYFIMEDHENMRNESNPKQKTNNSLLMSKPQTSIEQFFHSKEKATEVKEKATEPSTEIYKFHRLEMPQADVLYYPSILSSEECSKIYTELINLPYWIRPTFKIHGRNSLAHRLTSAFGSNPNKVYRYSGTSVGADALEYPPSVKLIQEKIEIILNTNFNFVLLNWYKNGRDYIGEHSDNEKGLKPNGIIVSVSLGASRKFVFRSKLDKNVYKLILQNGSLLVMKGTTQKYWKHSIPEERKITEGRISLTFRQLT</sequence>
<dbReference type="InterPro" id="IPR032854">
    <property type="entry name" value="ALKBH3"/>
</dbReference>
<keyword evidence="1" id="KW-0812">Transmembrane</keyword>
<feature type="domain" description="Fe2OG dioxygenase" evidence="2">
    <location>
        <begin position="195"/>
        <end position="292"/>
    </location>
</feature>
<dbReference type="Gene3D" id="2.60.120.590">
    <property type="entry name" value="Alpha-ketoglutarate-dependent dioxygenase AlkB-like"/>
    <property type="match status" value="1"/>
</dbReference>
<dbReference type="GO" id="GO:0006307">
    <property type="term" value="P:DNA alkylation repair"/>
    <property type="evidence" value="ECO:0007669"/>
    <property type="project" value="InterPro"/>
</dbReference>
<dbReference type="InterPro" id="IPR037151">
    <property type="entry name" value="AlkB-like_sf"/>
</dbReference>
<dbReference type="Pfam" id="PF13532">
    <property type="entry name" value="2OG-FeII_Oxy_2"/>
    <property type="match status" value="1"/>
</dbReference>
<gene>
    <name evidence="3" type="ORF">Glove_613g10</name>
</gene>
<dbReference type="PROSITE" id="PS51471">
    <property type="entry name" value="FE2OG_OXY"/>
    <property type="match status" value="1"/>
</dbReference>
<dbReference type="GO" id="GO:0051213">
    <property type="term" value="F:dioxygenase activity"/>
    <property type="evidence" value="ECO:0007669"/>
    <property type="project" value="InterPro"/>
</dbReference>
<dbReference type="PANTHER" id="PTHR31212:SF4">
    <property type="entry name" value="ALPHA-KETOGLUTARATE-DEPENDENT DIOXYGENASE ALKB HOMOLOG 3"/>
    <property type="match status" value="1"/>
</dbReference>
<name>A0A397GAF5_9GLOM</name>
<feature type="transmembrane region" description="Helical" evidence="1">
    <location>
        <begin position="21"/>
        <end position="43"/>
    </location>
</feature>
<dbReference type="SUPFAM" id="SSF51197">
    <property type="entry name" value="Clavaminate synthase-like"/>
    <property type="match status" value="1"/>
</dbReference>
<accession>A0A397GAF5</accession>